<evidence type="ECO:0000313" key="2">
    <source>
        <dbReference type="EMBL" id="QCQ39008.1"/>
    </source>
</evidence>
<dbReference type="Pfam" id="PF09820">
    <property type="entry name" value="AAA-ATPase_like"/>
    <property type="match status" value="1"/>
</dbReference>
<dbReference type="InterPro" id="IPR018631">
    <property type="entry name" value="AAA-ATPase-like_dom"/>
</dbReference>
<proteinExistence type="predicted"/>
<feature type="domain" description="AAA-ATPase-like" evidence="1">
    <location>
        <begin position="7"/>
        <end position="59"/>
    </location>
</feature>
<evidence type="ECO:0000259" key="1">
    <source>
        <dbReference type="Pfam" id="PF09820"/>
    </source>
</evidence>
<organism evidence="2 3">
    <name type="scientific">Bacteroides fragilis</name>
    <dbReference type="NCBI Taxonomy" id="817"/>
    <lineage>
        <taxon>Bacteria</taxon>
        <taxon>Pseudomonadati</taxon>
        <taxon>Bacteroidota</taxon>
        <taxon>Bacteroidia</taxon>
        <taxon>Bacteroidales</taxon>
        <taxon>Bacteroidaceae</taxon>
        <taxon>Bacteroides</taxon>
    </lineage>
</organism>
<dbReference type="AlphaFoldDB" id="A0AAP9A110"/>
<reference evidence="2 3" key="1">
    <citation type="submission" date="2019-03" db="EMBL/GenBank/DDBJ databases">
        <title>Complete genome assembly of MDR B. fragilis.</title>
        <authorList>
            <person name="Sydenham T.V."/>
            <person name="Hasman H."/>
            <person name="Justesen U.S."/>
        </authorList>
    </citation>
    <scope>NUCLEOTIDE SEQUENCE [LARGE SCALE GENOMIC DNA]</scope>
    <source>
        <strain evidence="2 3">DCMOUH0067B</strain>
    </source>
</reference>
<sequence>MSLHKLPIGIQRFENSYREGYLYVDKTAFVYHLVTMGKPYFLSRPCWFGKSLLLLSTLGTCLRNIMCKFYY</sequence>
<gene>
    <name evidence="2" type="ORF">IA74_015765</name>
</gene>
<accession>A0AAP9A110</accession>
<name>A0AAP9A110_BACFG</name>
<dbReference type="PANTHER" id="PTHR34825">
    <property type="entry name" value="CONSERVED PROTEIN, WITH A WEAK D-GALACTARATE DEHYDRATASE/ALTRONATE HYDROLASE DOMAIN"/>
    <property type="match status" value="1"/>
</dbReference>
<protein>
    <recommendedName>
        <fullName evidence="1">AAA-ATPase-like domain-containing protein</fullName>
    </recommendedName>
</protein>
<evidence type="ECO:0000313" key="3">
    <source>
        <dbReference type="Proteomes" id="UP000028294"/>
    </source>
</evidence>
<dbReference type="EMBL" id="CP036553">
    <property type="protein sequence ID" value="QCQ39008.1"/>
    <property type="molecule type" value="Genomic_DNA"/>
</dbReference>
<dbReference type="PANTHER" id="PTHR34825:SF1">
    <property type="entry name" value="AAA-ATPASE-LIKE DOMAIN-CONTAINING PROTEIN"/>
    <property type="match status" value="1"/>
</dbReference>
<dbReference type="Proteomes" id="UP000028294">
    <property type="component" value="Chromosome"/>
</dbReference>